<organism evidence="2 3">
    <name type="scientific">Streptomyces hydrogenans</name>
    <dbReference type="NCBI Taxonomy" id="1873719"/>
    <lineage>
        <taxon>Bacteria</taxon>
        <taxon>Bacillati</taxon>
        <taxon>Actinomycetota</taxon>
        <taxon>Actinomycetes</taxon>
        <taxon>Kitasatosporales</taxon>
        <taxon>Streptomycetaceae</taxon>
        <taxon>Streptomyces</taxon>
    </lineage>
</organism>
<keyword evidence="1" id="KW-1133">Transmembrane helix</keyword>
<keyword evidence="1" id="KW-0472">Membrane</keyword>
<feature type="transmembrane region" description="Helical" evidence="1">
    <location>
        <begin position="17"/>
        <end position="34"/>
    </location>
</feature>
<reference evidence="2" key="1">
    <citation type="submission" date="2024-05" db="EMBL/GenBank/DDBJ databases">
        <title>Whole genome shotgun sequence of Streptomyces hydrogenans NBRC 13475.</title>
        <authorList>
            <person name="Komaki H."/>
            <person name="Tamura T."/>
        </authorList>
    </citation>
    <scope>NUCLEOTIDE SEQUENCE</scope>
    <source>
        <strain evidence="2">NBRC 13475</strain>
    </source>
</reference>
<evidence type="ECO:0000313" key="3">
    <source>
        <dbReference type="Proteomes" id="UP001052739"/>
    </source>
</evidence>
<keyword evidence="1" id="KW-0812">Transmembrane</keyword>
<dbReference type="Proteomes" id="UP001052739">
    <property type="component" value="Unassembled WGS sequence"/>
</dbReference>
<protein>
    <submittedName>
        <fullName evidence="2">Uncharacterized protein</fullName>
    </submittedName>
</protein>
<evidence type="ECO:0000313" key="2">
    <source>
        <dbReference type="EMBL" id="GHI27139.1"/>
    </source>
</evidence>
<keyword evidence="3" id="KW-1185">Reference proteome</keyword>
<comment type="caution">
    <text evidence="2">The sequence shown here is derived from an EMBL/GenBank/DDBJ whole genome shotgun (WGS) entry which is preliminary data.</text>
</comment>
<accession>A0ABQ3PQ52</accession>
<sequence>MIDTALTLIVQGLLTELPASLITAACTALVVWAVRKRAGQQDK</sequence>
<dbReference type="EMBL" id="BNDW01000117">
    <property type="protein sequence ID" value="GHI27139.1"/>
    <property type="molecule type" value="Genomic_DNA"/>
</dbReference>
<evidence type="ECO:0000256" key="1">
    <source>
        <dbReference type="SAM" id="Phobius"/>
    </source>
</evidence>
<proteinExistence type="predicted"/>
<dbReference type="RefSeq" id="WP_264202512.1">
    <property type="nucleotide sequence ID" value="NZ_BNBS01000061.1"/>
</dbReference>
<gene>
    <name evidence="2" type="ORF">Shyd_85100</name>
</gene>
<name>A0ABQ3PQ52_9ACTN</name>